<evidence type="ECO:0000313" key="2">
    <source>
        <dbReference type="EMBL" id="KQC31591.1"/>
    </source>
</evidence>
<dbReference type="InterPro" id="IPR050789">
    <property type="entry name" value="Diverse_Enzym_Activities"/>
</dbReference>
<dbReference type="PATRIC" id="fig|1547436.3.peg.771"/>
<dbReference type="STRING" id="346185.AAY42_03685"/>
<dbReference type="InterPro" id="IPR012338">
    <property type="entry name" value="Beta-lactam/transpept-like"/>
</dbReference>
<protein>
    <recommendedName>
        <fullName evidence="1">Beta-lactamase-related domain-containing protein</fullName>
    </recommendedName>
</protein>
<dbReference type="Proteomes" id="UP000050827">
    <property type="component" value="Unassembled WGS sequence"/>
</dbReference>
<dbReference type="SUPFAM" id="SSF56601">
    <property type="entry name" value="beta-lactamase/transpeptidase-like"/>
    <property type="match status" value="1"/>
</dbReference>
<organism evidence="2 3">
    <name type="scientific">Flagellimonas eckloniae</name>
    <dbReference type="NCBI Taxonomy" id="346185"/>
    <lineage>
        <taxon>Bacteria</taxon>
        <taxon>Pseudomonadati</taxon>
        <taxon>Bacteroidota</taxon>
        <taxon>Flavobacteriia</taxon>
        <taxon>Flavobacteriales</taxon>
        <taxon>Flavobacteriaceae</taxon>
        <taxon>Flagellimonas</taxon>
    </lineage>
</organism>
<keyword evidence="3" id="KW-1185">Reference proteome</keyword>
<feature type="domain" description="Beta-lactamase-related" evidence="1">
    <location>
        <begin position="114"/>
        <end position="379"/>
    </location>
</feature>
<evidence type="ECO:0000259" key="1">
    <source>
        <dbReference type="Pfam" id="PF00144"/>
    </source>
</evidence>
<sequence>MSNGGQAAWLKIAPASIAQQSHSKAPVATAAEAELSFRDIPYLKKAFIDVTPADRKDGISVGELGVDGGNKVMVLELARDIADNNEDKFDSFHIVYRDKLLFESYYLRGRIDLPHFQASATKAYTSMALGRAIQLGYLTMADLDKPLISFLKELDSTKFVEGVELITLHKAMTMRGGLGITNEQREEFEKNPAVLKGQRMVQALLENSAPITKESQDFLYGNYNPRMVMQVIEAVVPSSAKDFIKNELLNKLGITDYGWRTEISDLPTAGWGSSITSRDMVKLGILAKNKGKWNGEQLVPEAFLAKATSRILLTGDDDVYGGGKDVSNQGYGYYWWNADLKYGNKSYYSTSAQGGGGQYIILIEELDLMIVVTAHNNDNRTLQIIAEQILPAFTKK</sequence>
<name>A0A0Q1HDR1_9FLAO</name>
<dbReference type="PANTHER" id="PTHR43283:SF7">
    <property type="entry name" value="BETA-LACTAMASE-RELATED DOMAIN-CONTAINING PROTEIN"/>
    <property type="match status" value="1"/>
</dbReference>
<dbReference type="Gene3D" id="3.40.710.10">
    <property type="entry name" value="DD-peptidase/beta-lactamase superfamily"/>
    <property type="match status" value="1"/>
</dbReference>
<proteinExistence type="predicted"/>
<dbReference type="PANTHER" id="PTHR43283">
    <property type="entry name" value="BETA-LACTAMASE-RELATED"/>
    <property type="match status" value="1"/>
</dbReference>
<reference evidence="2 3" key="1">
    <citation type="submission" date="2015-04" db="EMBL/GenBank/DDBJ databases">
        <title>Complete genome of flavobacterium.</title>
        <authorList>
            <person name="Kwon Y.M."/>
            <person name="Kim S.-J."/>
        </authorList>
    </citation>
    <scope>NUCLEOTIDE SEQUENCE [LARGE SCALE GENOMIC DNA]</scope>
    <source>
        <strain evidence="2 3">DK169</strain>
    </source>
</reference>
<dbReference type="Pfam" id="PF00144">
    <property type="entry name" value="Beta-lactamase"/>
    <property type="match status" value="1"/>
</dbReference>
<comment type="caution">
    <text evidence="2">The sequence shown here is derived from an EMBL/GenBank/DDBJ whole genome shotgun (WGS) entry which is preliminary data.</text>
</comment>
<dbReference type="EMBL" id="LCTZ01000002">
    <property type="protein sequence ID" value="KQC31591.1"/>
    <property type="molecule type" value="Genomic_DNA"/>
</dbReference>
<gene>
    <name evidence="2" type="ORF">AAY42_03685</name>
</gene>
<accession>A0A0Q1HDR1</accession>
<dbReference type="InterPro" id="IPR001466">
    <property type="entry name" value="Beta-lactam-related"/>
</dbReference>
<evidence type="ECO:0000313" key="3">
    <source>
        <dbReference type="Proteomes" id="UP000050827"/>
    </source>
</evidence>
<dbReference type="AlphaFoldDB" id="A0A0Q1HDR1"/>